<sequence length="417" mass="46209">MGSQNSNIDSKDNPVDHDGNSLEYEMYTVTGVPFDVSNSVFKEISREESDKQSGLPSSSGGIPVEKETVEVTSEDEGLIFEDDRQRMMEMQAFMVVNGLSVADFEHQRVIKTDKFNLGLPNLEKIITSRDEFGLSIFGLGFNSDLSGLKSSKTKGIEEESAGQSKKEFKSWANVIKEDPPYFREVKFDYCHLPNGADVVEPPDEILQKGLDKFKCCIEGRFTRGFLPFHKVQAALFGGGGGMGLLEITEIPLWIKLSNIPDCYWIEEGLGRLVTLCRIKSKQLINPITRAKSIVDVVVAYQQKPKVCSGCKSLGHRVSACPTTFRKWVRKEVQPNISTSVPTPTPVVPSEDININKTEVPDTNQVQDEGEWTNVTSKRSRLSTGRADVNCEPSPDSLMGSPNGDTYFEIPAPGDGFF</sequence>
<accession>A0AAD8MEY5</accession>
<feature type="compositionally biased region" description="Polar residues" evidence="1">
    <location>
        <begin position="364"/>
        <end position="376"/>
    </location>
</feature>
<comment type="caution">
    <text evidence="2">The sequence shown here is derived from an EMBL/GenBank/DDBJ whole genome shotgun (WGS) entry which is preliminary data.</text>
</comment>
<dbReference type="AlphaFoldDB" id="A0AAD8MEY5"/>
<reference evidence="2" key="2">
    <citation type="submission" date="2023-05" db="EMBL/GenBank/DDBJ databases">
        <authorList>
            <person name="Schelkunov M.I."/>
        </authorList>
    </citation>
    <scope>NUCLEOTIDE SEQUENCE</scope>
    <source>
        <strain evidence="2">Hsosn_3</strain>
        <tissue evidence="2">Leaf</tissue>
    </source>
</reference>
<organism evidence="2 3">
    <name type="scientific">Heracleum sosnowskyi</name>
    <dbReference type="NCBI Taxonomy" id="360622"/>
    <lineage>
        <taxon>Eukaryota</taxon>
        <taxon>Viridiplantae</taxon>
        <taxon>Streptophyta</taxon>
        <taxon>Embryophyta</taxon>
        <taxon>Tracheophyta</taxon>
        <taxon>Spermatophyta</taxon>
        <taxon>Magnoliopsida</taxon>
        <taxon>eudicotyledons</taxon>
        <taxon>Gunneridae</taxon>
        <taxon>Pentapetalae</taxon>
        <taxon>asterids</taxon>
        <taxon>campanulids</taxon>
        <taxon>Apiales</taxon>
        <taxon>Apiaceae</taxon>
        <taxon>Apioideae</taxon>
        <taxon>apioid superclade</taxon>
        <taxon>Tordylieae</taxon>
        <taxon>Tordyliinae</taxon>
        <taxon>Heracleum</taxon>
    </lineage>
</organism>
<proteinExistence type="predicted"/>
<keyword evidence="3" id="KW-1185">Reference proteome</keyword>
<feature type="region of interest" description="Disordered" evidence="1">
    <location>
        <begin position="364"/>
        <end position="404"/>
    </location>
</feature>
<feature type="region of interest" description="Disordered" evidence="1">
    <location>
        <begin position="45"/>
        <end position="70"/>
    </location>
</feature>
<dbReference type="EMBL" id="JAUIZM010000008">
    <property type="protein sequence ID" value="KAK1369618.1"/>
    <property type="molecule type" value="Genomic_DNA"/>
</dbReference>
<protein>
    <recommendedName>
        <fullName evidence="4">DUF4283 domain-containing protein</fullName>
    </recommendedName>
</protein>
<evidence type="ECO:0000313" key="2">
    <source>
        <dbReference type="EMBL" id="KAK1369618.1"/>
    </source>
</evidence>
<evidence type="ECO:0008006" key="4">
    <source>
        <dbReference type="Google" id="ProtNLM"/>
    </source>
</evidence>
<dbReference type="Proteomes" id="UP001237642">
    <property type="component" value="Unassembled WGS sequence"/>
</dbReference>
<gene>
    <name evidence="2" type="ORF">POM88_035710</name>
</gene>
<evidence type="ECO:0000313" key="3">
    <source>
        <dbReference type="Proteomes" id="UP001237642"/>
    </source>
</evidence>
<name>A0AAD8MEY5_9APIA</name>
<reference evidence="2" key="1">
    <citation type="submission" date="2023-02" db="EMBL/GenBank/DDBJ databases">
        <title>Genome of toxic invasive species Heracleum sosnowskyi carries increased number of genes despite the absence of recent whole-genome duplications.</title>
        <authorList>
            <person name="Schelkunov M."/>
            <person name="Shtratnikova V."/>
            <person name="Makarenko M."/>
            <person name="Klepikova A."/>
            <person name="Omelchenko D."/>
            <person name="Novikova G."/>
            <person name="Obukhova E."/>
            <person name="Bogdanov V."/>
            <person name="Penin A."/>
            <person name="Logacheva M."/>
        </authorList>
    </citation>
    <scope>NUCLEOTIDE SEQUENCE</scope>
    <source>
        <strain evidence="2">Hsosn_3</strain>
        <tissue evidence="2">Leaf</tissue>
    </source>
</reference>
<evidence type="ECO:0000256" key="1">
    <source>
        <dbReference type="SAM" id="MobiDB-lite"/>
    </source>
</evidence>
<feature type="compositionally biased region" description="Basic and acidic residues" evidence="1">
    <location>
        <begin position="9"/>
        <end position="20"/>
    </location>
</feature>
<feature type="region of interest" description="Disordered" evidence="1">
    <location>
        <begin position="1"/>
        <end position="22"/>
    </location>
</feature>